<dbReference type="Pfam" id="PF01135">
    <property type="entry name" value="PCMT"/>
    <property type="match status" value="1"/>
</dbReference>
<evidence type="ECO:0000313" key="2">
    <source>
        <dbReference type="EMBL" id="EQD44014.1"/>
    </source>
</evidence>
<comment type="similarity">
    <text evidence="1">Belongs to the methyltransferase superfamily. L-isoaspartyl/D-aspartyl protein methyltransferase family.</text>
</comment>
<dbReference type="PANTHER" id="PTHR11579">
    <property type="entry name" value="PROTEIN-L-ISOASPARTATE O-METHYLTRANSFERASE"/>
    <property type="match status" value="1"/>
</dbReference>
<reference evidence="2" key="1">
    <citation type="submission" date="2013-08" db="EMBL/GenBank/DDBJ databases">
        <authorList>
            <person name="Mendez C."/>
            <person name="Richter M."/>
            <person name="Ferrer M."/>
            <person name="Sanchez J."/>
        </authorList>
    </citation>
    <scope>NUCLEOTIDE SEQUENCE</scope>
</reference>
<dbReference type="SUPFAM" id="SSF53335">
    <property type="entry name" value="S-adenosyl-L-methionine-dependent methyltransferases"/>
    <property type="match status" value="1"/>
</dbReference>
<name>T1ATH3_9ZZZZ</name>
<keyword evidence="2" id="KW-0808">Transferase</keyword>
<gene>
    <name evidence="2" type="ORF">B1A_15261</name>
</gene>
<dbReference type="AlphaFoldDB" id="T1ATH3"/>
<dbReference type="InterPro" id="IPR000682">
    <property type="entry name" value="PCMT"/>
</dbReference>
<dbReference type="GO" id="GO:0005737">
    <property type="term" value="C:cytoplasm"/>
    <property type="evidence" value="ECO:0007669"/>
    <property type="project" value="TreeGrafter"/>
</dbReference>
<dbReference type="PANTHER" id="PTHR11579:SF18">
    <property type="entry name" value="PROTEIN-L-ISOASPARTATE O-METHYLTRANSFERASE"/>
    <property type="match status" value="1"/>
</dbReference>
<sequence length="182" mass="19974">MLAADPREQMIEQQVRAWDVLDPRVLETFRRVPRDAYVPAPYRFLAHADLEVPLPGGQHMLRPSVVGRLLAALNLSGGERILEVGTGSGFVTACLRAAGGPVLSLEIVPELANMARENLGKQRVRDAEVIGADALRHELTDRFDAIALTASMPRYDTRFQEHLAVGGRLFVVVGEAPVMEAR</sequence>
<dbReference type="GO" id="GO:0004719">
    <property type="term" value="F:protein-L-isoaspartate (D-aspartate) O-methyltransferase activity"/>
    <property type="evidence" value="ECO:0007669"/>
    <property type="project" value="UniProtKB-EC"/>
</dbReference>
<feature type="non-terminal residue" evidence="2">
    <location>
        <position position="182"/>
    </location>
</feature>
<dbReference type="Gene3D" id="3.40.50.150">
    <property type="entry name" value="Vaccinia Virus protein VP39"/>
    <property type="match status" value="1"/>
</dbReference>
<dbReference type="InterPro" id="IPR029063">
    <property type="entry name" value="SAM-dependent_MTases_sf"/>
</dbReference>
<dbReference type="EC" id="2.1.1.77" evidence="2"/>
<dbReference type="GO" id="GO:0032259">
    <property type="term" value="P:methylation"/>
    <property type="evidence" value="ECO:0007669"/>
    <property type="project" value="UniProtKB-KW"/>
</dbReference>
<keyword evidence="2" id="KW-0489">Methyltransferase</keyword>
<dbReference type="EMBL" id="AUZX01011196">
    <property type="protein sequence ID" value="EQD44014.1"/>
    <property type="molecule type" value="Genomic_DNA"/>
</dbReference>
<accession>T1ATH3</accession>
<evidence type="ECO:0000256" key="1">
    <source>
        <dbReference type="ARBA" id="ARBA00005369"/>
    </source>
</evidence>
<dbReference type="CDD" id="cd02440">
    <property type="entry name" value="AdoMet_MTases"/>
    <property type="match status" value="1"/>
</dbReference>
<comment type="caution">
    <text evidence="2">The sequence shown here is derived from an EMBL/GenBank/DDBJ whole genome shotgun (WGS) entry which is preliminary data.</text>
</comment>
<proteinExistence type="inferred from homology"/>
<reference evidence="2" key="2">
    <citation type="journal article" date="2014" name="ISME J.">
        <title>Microbial stratification in low pH oxic and suboxic macroscopic growths along an acid mine drainage.</title>
        <authorList>
            <person name="Mendez-Garcia C."/>
            <person name="Mesa V."/>
            <person name="Sprenger R.R."/>
            <person name="Richter M."/>
            <person name="Diez M.S."/>
            <person name="Solano J."/>
            <person name="Bargiela R."/>
            <person name="Golyshina O.V."/>
            <person name="Manteca A."/>
            <person name="Ramos J.L."/>
            <person name="Gallego J.R."/>
            <person name="Llorente I."/>
            <person name="Martins Dos Santos V.A."/>
            <person name="Jensen O.N."/>
            <person name="Pelaez A.I."/>
            <person name="Sanchez J."/>
            <person name="Ferrer M."/>
        </authorList>
    </citation>
    <scope>NUCLEOTIDE SEQUENCE</scope>
</reference>
<protein>
    <submittedName>
        <fullName evidence="2">Protein-L-isoaspartate(D-aspartate) O-methyltransferase</fullName>
        <ecNumber evidence="2">2.1.1.77</ecNumber>
    </submittedName>
</protein>
<organism evidence="2">
    <name type="scientific">mine drainage metagenome</name>
    <dbReference type="NCBI Taxonomy" id="410659"/>
    <lineage>
        <taxon>unclassified sequences</taxon>
        <taxon>metagenomes</taxon>
        <taxon>ecological metagenomes</taxon>
    </lineage>
</organism>